<sequence>MHPLSLLSLVFLLYSVLVTAVPQQQYPVNSPLIQPGVKAPVLQPIVQKPVAQPILQKPAQSSLSKLTRAEDGCPKGEAKVYARCVELVRGVEASLPAPIAKHAVSVISARKPTKNAALATKYTAVPAQKAAVPQQAVTPQQAASPLVRPRGPLRRRAGNAVAPTQPSSAGLREFFHFKWLHKVKGALTVTRDRILDWITEEEADEATKTLQSSLSEELTTGIPSLASRPASPSAMVMSQLTAKEQVMLSAMAAQSTTDYASTLMTLLNGQVLKLVHNDIKILFKQFVRDIRNGVGFVPMMKDLGQHAVRLLHHTAAALVGATHALLLFSLPIAISAAISSIVVAIFPPLAGFYKFTEPYVIANLYVLVDRTISPTLLKLRARLQGSNTAPDIALVIKETGNPSATSTTVPAGAAAMVADTTDADKLEIELMSFKQ</sequence>
<keyword evidence="2" id="KW-1133">Transmembrane helix</keyword>
<organism evidence="4 5">
    <name type="scientific">Thamnocephalis sphaerospora</name>
    <dbReference type="NCBI Taxonomy" id="78915"/>
    <lineage>
        <taxon>Eukaryota</taxon>
        <taxon>Fungi</taxon>
        <taxon>Fungi incertae sedis</taxon>
        <taxon>Zoopagomycota</taxon>
        <taxon>Zoopagomycotina</taxon>
        <taxon>Zoopagomycetes</taxon>
        <taxon>Zoopagales</taxon>
        <taxon>Sigmoideomycetaceae</taxon>
        <taxon>Thamnocephalis</taxon>
    </lineage>
</organism>
<keyword evidence="2" id="KW-0812">Transmembrane</keyword>
<name>A0A4P9XW84_9FUNG</name>
<feature type="region of interest" description="Disordered" evidence="1">
    <location>
        <begin position="133"/>
        <end position="165"/>
    </location>
</feature>
<keyword evidence="2" id="KW-0472">Membrane</keyword>
<evidence type="ECO:0000313" key="5">
    <source>
        <dbReference type="Proteomes" id="UP000271241"/>
    </source>
</evidence>
<keyword evidence="3" id="KW-0732">Signal</keyword>
<protein>
    <submittedName>
        <fullName evidence="4">Uncharacterized protein</fullName>
    </submittedName>
</protein>
<proteinExistence type="predicted"/>
<feature type="compositionally biased region" description="Low complexity" evidence="1">
    <location>
        <begin position="133"/>
        <end position="150"/>
    </location>
</feature>
<reference evidence="5" key="1">
    <citation type="journal article" date="2018" name="Nat. Microbiol.">
        <title>Leveraging single-cell genomics to expand the fungal tree of life.</title>
        <authorList>
            <person name="Ahrendt S.R."/>
            <person name="Quandt C.A."/>
            <person name="Ciobanu D."/>
            <person name="Clum A."/>
            <person name="Salamov A."/>
            <person name="Andreopoulos B."/>
            <person name="Cheng J.F."/>
            <person name="Woyke T."/>
            <person name="Pelin A."/>
            <person name="Henrissat B."/>
            <person name="Reynolds N.K."/>
            <person name="Benny G.L."/>
            <person name="Smith M.E."/>
            <person name="James T.Y."/>
            <person name="Grigoriev I.V."/>
        </authorList>
    </citation>
    <scope>NUCLEOTIDE SEQUENCE [LARGE SCALE GENOMIC DNA]</scope>
    <source>
        <strain evidence="5">RSA 1356</strain>
    </source>
</reference>
<feature type="chain" id="PRO_5020831094" evidence="3">
    <location>
        <begin position="21"/>
        <end position="435"/>
    </location>
</feature>
<accession>A0A4P9XW84</accession>
<keyword evidence="5" id="KW-1185">Reference proteome</keyword>
<evidence type="ECO:0000256" key="2">
    <source>
        <dbReference type="SAM" id="Phobius"/>
    </source>
</evidence>
<dbReference type="Proteomes" id="UP000271241">
    <property type="component" value="Unassembled WGS sequence"/>
</dbReference>
<evidence type="ECO:0000313" key="4">
    <source>
        <dbReference type="EMBL" id="RKP10585.1"/>
    </source>
</evidence>
<feature type="transmembrane region" description="Helical" evidence="2">
    <location>
        <begin position="324"/>
        <end position="346"/>
    </location>
</feature>
<evidence type="ECO:0000256" key="1">
    <source>
        <dbReference type="SAM" id="MobiDB-lite"/>
    </source>
</evidence>
<feature type="signal peptide" evidence="3">
    <location>
        <begin position="1"/>
        <end position="20"/>
    </location>
</feature>
<gene>
    <name evidence="4" type="ORF">THASP1DRAFT_27640</name>
</gene>
<dbReference type="AlphaFoldDB" id="A0A4P9XW84"/>
<evidence type="ECO:0000256" key="3">
    <source>
        <dbReference type="SAM" id="SignalP"/>
    </source>
</evidence>
<dbReference type="EMBL" id="KZ992446">
    <property type="protein sequence ID" value="RKP10585.1"/>
    <property type="molecule type" value="Genomic_DNA"/>
</dbReference>